<dbReference type="AlphaFoldDB" id="A0A7C2ZVS6"/>
<organism evidence="1">
    <name type="scientific">Ignisphaera aggregans</name>
    <dbReference type="NCBI Taxonomy" id="334771"/>
    <lineage>
        <taxon>Archaea</taxon>
        <taxon>Thermoproteota</taxon>
        <taxon>Thermoprotei</taxon>
        <taxon>Desulfurococcales</taxon>
        <taxon>Desulfurococcaceae</taxon>
        <taxon>Ignisphaera</taxon>
    </lineage>
</organism>
<reference evidence="1" key="1">
    <citation type="journal article" date="2020" name="mSystems">
        <title>Genome- and Community-Level Interaction Insights into Carbon Utilization and Element Cycling Functions of Hydrothermarchaeota in Hydrothermal Sediment.</title>
        <authorList>
            <person name="Zhou Z."/>
            <person name="Liu Y."/>
            <person name="Xu W."/>
            <person name="Pan J."/>
            <person name="Luo Z.H."/>
            <person name="Li M."/>
        </authorList>
    </citation>
    <scope>NUCLEOTIDE SEQUENCE [LARGE SCALE GENOMIC DNA]</scope>
    <source>
        <strain evidence="1">SpSt-16</strain>
    </source>
</reference>
<protein>
    <submittedName>
        <fullName evidence="1">Uncharacterized protein</fullName>
    </submittedName>
</protein>
<comment type="caution">
    <text evidence="1">The sequence shown here is derived from an EMBL/GenBank/DDBJ whole genome shotgun (WGS) entry which is preliminary data.</text>
</comment>
<dbReference type="EMBL" id="DSGT01000014">
    <property type="protein sequence ID" value="HEW53525.1"/>
    <property type="molecule type" value="Genomic_DNA"/>
</dbReference>
<accession>A0A7C2ZVS6</accession>
<gene>
    <name evidence="1" type="ORF">ENO77_05160</name>
</gene>
<sequence>MTLELELVDVYRYEGFVGKRFRFRIRGTKLYVNVLANSIEEAVEKAKNIIKQLDLDKHIPRNPPENDAR</sequence>
<evidence type="ECO:0000313" key="1">
    <source>
        <dbReference type="EMBL" id="HEW53525.1"/>
    </source>
</evidence>
<proteinExistence type="predicted"/>
<name>A0A7C2ZVS6_9CREN</name>